<dbReference type="PROSITE" id="PS50994">
    <property type="entry name" value="INTEGRASE"/>
    <property type="match status" value="1"/>
</dbReference>
<dbReference type="InterPro" id="IPR000477">
    <property type="entry name" value="RT_dom"/>
</dbReference>
<dbReference type="GO" id="GO:0003676">
    <property type="term" value="F:nucleic acid binding"/>
    <property type="evidence" value="ECO:0007669"/>
    <property type="project" value="InterPro"/>
</dbReference>
<dbReference type="InterPro" id="IPR036397">
    <property type="entry name" value="RNaseH_sf"/>
</dbReference>
<sequence>MTKKTRAKECLELVYIDIYETFNVHAWGGYRYFITFSDDYLRFGYVHRRSDSLDTFIEFKAKSDNLLGIRIKSLRLNQEDEIISQLCTPWSLLQNGEVERRYQTWMGIVLERVSGHPFYCFLDGYSGYFQIEIDVEDQEKTTFTCPFGTYTYRRMPFGLCNAPATFQRCMLSIFSDMVERIMEVFMDDITIYGGTFEECLVNLEAVLKRCIEKDLVLNWEKCHFMVHQGIVLGHIISEKGIEVGKSLLFKYCADQIIRKCVPEEEQQGILSHCHENACGGHFASQKTTMKVLQSGFNWPSLFKDSHIMCRSCDRCQRLGKLTKRNQMPMNPILIFDLFYVWGIDFMGPFPMSFGNSYILVGVDYVSKWVEAIPCKHNDHRVVLKFLKGNIFSRFGVPKAIISDGGTHFCNKPFETLLAKYGVKHKVATPYHPQTSGQVELANREIKNILMKVVTTSKKDWSIKLHDSLWAYRTTYKTILGMSPYRLIYGKACHLPVEVEYKAWWAIKRLNMDLIRAGEKRCLDLNEMEELRNDAYINSKVAKQRMKKWHDQLISNKELRKGQRVLLYDSRLHIFLGKLKSRWIGPFIIHQVHLNGVVELLNSNGIDTFRLNGHRLKPFIEPFKPEKEEINLLEPQKA</sequence>
<feature type="domain" description="Integrase catalytic" evidence="1">
    <location>
        <begin position="327"/>
        <end position="491"/>
    </location>
</feature>
<dbReference type="Gene3D" id="3.10.10.10">
    <property type="entry name" value="HIV Type 1 Reverse Transcriptase, subunit A, domain 1"/>
    <property type="match status" value="1"/>
</dbReference>
<dbReference type="InterPro" id="IPR012337">
    <property type="entry name" value="RNaseH-like_sf"/>
</dbReference>
<dbReference type="SUPFAM" id="SSF53098">
    <property type="entry name" value="Ribonuclease H-like"/>
    <property type="match status" value="2"/>
</dbReference>
<dbReference type="Gene3D" id="1.10.340.70">
    <property type="match status" value="1"/>
</dbReference>
<dbReference type="Gene3D" id="3.30.70.270">
    <property type="match status" value="1"/>
</dbReference>
<gene>
    <name evidence="2" type="ORF">VITISV_008465</name>
</gene>
<evidence type="ECO:0000259" key="1">
    <source>
        <dbReference type="PROSITE" id="PS50994"/>
    </source>
</evidence>
<name>A5B856_VITVI</name>
<dbReference type="Pfam" id="PF17921">
    <property type="entry name" value="Integrase_H2C2"/>
    <property type="match status" value="1"/>
</dbReference>
<evidence type="ECO:0000313" key="2">
    <source>
        <dbReference type="EMBL" id="CAN80878.1"/>
    </source>
</evidence>
<dbReference type="CDD" id="cd01647">
    <property type="entry name" value="RT_LTR"/>
    <property type="match status" value="1"/>
</dbReference>
<dbReference type="InterPro" id="IPR043128">
    <property type="entry name" value="Rev_trsase/Diguanyl_cyclase"/>
</dbReference>
<dbReference type="PANTHER" id="PTHR37984:SF5">
    <property type="entry name" value="PROTEIN NYNRIN-LIKE"/>
    <property type="match status" value="1"/>
</dbReference>
<dbReference type="AlphaFoldDB" id="A5B856"/>
<dbReference type="Pfam" id="PF00665">
    <property type="entry name" value="rve"/>
    <property type="match status" value="1"/>
</dbReference>
<dbReference type="InterPro" id="IPR001584">
    <property type="entry name" value="Integrase_cat-core"/>
</dbReference>
<dbReference type="InterPro" id="IPR043502">
    <property type="entry name" value="DNA/RNA_pol_sf"/>
</dbReference>
<dbReference type="SUPFAM" id="SSF56672">
    <property type="entry name" value="DNA/RNA polymerases"/>
    <property type="match status" value="1"/>
</dbReference>
<dbReference type="Gene3D" id="3.30.420.10">
    <property type="entry name" value="Ribonuclease H-like superfamily/Ribonuclease H"/>
    <property type="match status" value="1"/>
</dbReference>
<dbReference type="GO" id="GO:0015074">
    <property type="term" value="P:DNA integration"/>
    <property type="evidence" value="ECO:0007669"/>
    <property type="project" value="InterPro"/>
</dbReference>
<accession>A5B856</accession>
<dbReference type="Pfam" id="PF00078">
    <property type="entry name" value="RVT_1"/>
    <property type="match status" value="1"/>
</dbReference>
<dbReference type="PANTHER" id="PTHR37984">
    <property type="entry name" value="PROTEIN CBG26694"/>
    <property type="match status" value="1"/>
</dbReference>
<organism evidence="2">
    <name type="scientific">Vitis vinifera</name>
    <name type="common">Grape</name>
    <dbReference type="NCBI Taxonomy" id="29760"/>
    <lineage>
        <taxon>Eukaryota</taxon>
        <taxon>Viridiplantae</taxon>
        <taxon>Streptophyta</taxon>
        <taxon>Embryophyta</taxon>
        <taxon>Tracheophyta</taxon>
        <taxon>Spermatophyta</taxon>
        <taxon>Magnoliopsida</taxon>
        <taxon>eudicotyledons</taxon>
        <taxon>Gunneridae</taxon>
        <taxon>Pentapetalae</taxon>
        <taxon>rosids</taxon>
        <taxon>Vitales</taxon>
        <taxon>Vitaceae</taxon>
        <taxon>Viteae</taxon>
        <taxon>Vitis</taxon>
    </lineage>
</organism>
<proteinExistence type="predicted"/>
<dbReference type="InterPro" id="IPR050951">
    <property type="entry name" value="Retrovirus_Pol_polyprotein"/>
</dbReference>
<reference evidence="2" key="1">
    <citation type="journal article" date="2007" name="PLoS ONE">
        <title>The first genome sequence of an elite grapevine cultivar (Pinot noir Vitis vinifera L.): coping with a highly heterozygous genome.</title>
        <authorList>
            <person name="Velasco R."/>
            <person name="Zharkikh A."/>
            <person name="Troggio M."/>
            <person name="Cartwright D.A."/>
            <person name="Cestaro A."/>
            <person name="Pruss D."/>
            <person name="Pindo M."/>
            <person name="FitzGerald L.M."/>
            <person name="Vezzulli S."/>
            <person name="Reid J."/>
            <person name="Malacarne G."/>
            <person name="Iliev D."/>
            <person name="Coppola G."/>
            <person name="Wardell B."/>
            <person name="Micheletti D."/>
            <person name="Macalma T."/>
            <person name="Facci M."/>
            <person name="Mitchell J.T."/>
            <person name="Perazzolli M."/>
            <person name="Eldredge G."/>
            <person name="Gatto P."/>
            <person name="Oyzerski R."/>
            <person name="Moretto M."/>
            <person name="Gutin N."/>
            <person name="Stefanini M."/>
            <person name="Chen Y."/>
            <person name="Segala C."/>
            <person name="Davenport C."/>
            <person name="Dematte L."/>
            <person name="Mraz A."/>
            <person name="Battilana J."/>
            <person name="Stormo K."/>
            <person name="Costa F."/>
            <person name="Tao Q."/>
            <person name="Si-Ammour A."/>
            <person name="Harkins T."/>
            <person name="Lackey A."/>
            <person name="Perbost C."/>
            <person name="Taillon B."/>
            <person name="Stella A."/>
            <person name="Solovyev V."/>
            <person name="Fawcett J.A."/>
            <person name="Sterck L."/>
            <person name="Vandepoele K."/>
            <person name="Grando S.M."/>
            <person name="Toppo S."/>
            <person name="Moser C."/>
            <person name="Lanchbury J."/>
            <person name="Bogden R."/>
            <person name="Skolnick M."/>
            <person name="Sgaramella V."/>
            <person name="Bhatnagar S.K."/>
            <person name="Fontana P."/>
            <person name="Gutin A."/>
            <person name="Van de Peer Y."/>
            <person name="Salamini F."/>
            <person name="Viola R."/>
        </authorList>
    </citation>
    <scope>NUCLEOTIDE SEQUENCE</scope>
</reference>
<dbReference type="EMBL" id="AM450054">
    <property type="protein sequence ID" value="CAN80878.1"/>
    <property type="molecule type" value="Genomic_DNA"/>
</dbReference>
<protein>
    <recommendedName>
        <fullName evidence="1">Integrase catalytic domain-containing protein</fullName>
    </recommendedName>
</protein>
<dbReference type="InterPro" id="IPR041588">
    <property type="entry name" value="Integrase_H2C2"/>
</dbReference>